<dbReference type="OrthoDB" id="678664at2759"/>
<protein>
    <recommendedName>
        <fullName evidence="2">CRIB domain-containing protein</fullName>
    </recommendedName>
</protein>
<proteinExistence type="predicted"/>
<comment type="caution">
    <text evidence="3">The sequence shown here is derived from an EMBL/GenBank/DDBJ whole genome shotgun (WGS) entry which is preliminary data.</text>
</comment>
<accession>A0A9Q0PZF8</accession>
<dbReference type="PANTHER" id="PTHR46931:SF6">
    <property type="entry name" value="CRIB DOMAIN-CONTAINING PROTEIN RIC4"/>
    <property type="match status" value="1"/>
</dbReference>
<sequence>MRDRMEKLVLLPFSIGCVSESSVAVGVHPSRRAKTDTSSSASRAREEDEESSSSTESTKNSLKFPAPSKPNVSTGFHKLVKGLKTFPQLFAYKEEIEELEVEMEIGLPTNVKHVTHIGWDHDSPNTNPVQGWENLISTDLLSLQSATSRQFELAMAGQANSPLARTSSA</sequence>
<gene>
    <name evidence="3" type="ORF">OIU85_003445</name>
</gene>
<reference evidence="3" key="2">
    <citation type="journal article" date="2023" name="Int. J. Mol. Sci.">
        <title>De Novo Assembly and Annotation of 11 Diverse Shrub Willow (Salix) Genomes Reveals Novel Gene Organization in Sex-Linked Regions.</title>
        <authorList>
            <person name="Hyden B."/>
            <person name="Feng K."/>
            <person name="Yates T.B."/>
            <person name="Jawdy S."/>
            <person name="Cereghino C."/>
            <person name="Smart L.B."/>
            <person name="Muchero W."/>
        </authorList>
    </citation>
    <scope>NUCLEOTIDE SEQUENCE [LARGE SCALE GENOMIC DNA]</scope>
    <source>
        <tissue evidence="3">Shoot tip</tissue>
    </source>
</reference>
<dbReference type="InterPro" id="IPR036936">
    <property type="entry name" value="CRIB_dom_sf"/>
</dbReference>
<dbReference type="Gene3D" id="3.90.810.10">
    <property type="entry name" value="CRIB domain"/>
    <property type="match status" value="1"/>
</dbReference>
<dbReference type="EMBL" id="JAPFFL010000010">
    <property type="protein sequence ID" value="KAJ6697081.1"/>
    <property type="molecule type" value="Genomic_DNA"/>
</dbReference>
<reference evidence="3" key="1">
    <citation type="submission" date="2022-11" db="EMBL/GenBank/DDBJ databases">
        <authorList>
            <person name="Hyden B.L."/>
            <person name="Feng K."/>
            <person name="Yates T."/>
            <person name="Jawdy S."/>
            <person name="Smart L.B."/>
            <person name="Muchero W."/>
        </authorList>
    </citation>
    <scope>NUCLEOTIDE SEQUENCE</scope>
    <source>
        <tissue evidence="3">Shoot tip</tissue>
    </source>
</reference>
<feature type="domain" description="CRIB" evidence="2">
    <location>
        <begin position="105"/>
        <end position="118"/>
    </location>
</feature>
<dbReference type="Proteomes" id="UP001151529">
    <property type="component" value="Chromosome 19"/>
</dbReference>
<evidence type="ECO:0000313" key="3">
    <source>
        <dbReference type="EMBL" id="KAJ6697081.1"/>
    </source>
</evidence>
<dbReference type="PANTHER" id="PTHR46931">
    <property type="entry name" value="CRIB DOMAIN-CONTAINING PROTEIN RIC2"/>
    <property type="match status" value="1"/>
</dbReference>
<dbReference type="CDD" id="cd00132">
    <property type="entry name" value="CRIB"/>
    <property type="match status" value="1"/>
</dbReference>
<evidence type="ECO:0000313" key="4">
    <source>
        <dbReference type="Proteomes" id="UP001151529"/>
    </source>
</evidence>
<keyword evidence="4" id="KW-1185">Reference proteome</keyword>
<evidence type="ECO:0000256" key="1">
    <source>
        <dbReference type="SAM" id="MobiDB-lite"/>
    </source>
</evidence>
<name>A0A9Q0PZF8_SALVM</name>
<dbReference type="Pfam" id="PF00786">
    <property type="entry name" value="PBD"/>
    <property type="match status" value="1"/>
</dbReference>
<feature type="region of interest" description="Disordered" evidence="1">
    <location>
        <begin position="26"/>
        <end position="72"/>
    </location>
</feature>
<dbReference type="InterPro" id="IPR000095">
    <property type="entry name" value="CRIB_dom"/>
</dbReference>
<dbReference type="SMART" id="SM00285">
    <property type="entry name" value="PBD"/>
    <property type="match status" value="1"/>
</dbReference>
<dbReference type="PROSITE" id="PS50108">
    <property type="entry name" value="CRIB"/>
    <property type="match status" value="1"/>
</dbReference>
<dbReference type="InterPro" id="IPR044509">
    <property type="entry name" value="RIC2/4"/>
</dbReference>
<dbReference type="AlphaFoldDB" id="A0A9Q0PZF8"/>
<evidence type="ECO:0000259" key="2">
    <source>
        <dbReference type="PROSITE" id="PS50108"/>
    </source>
</evidence>
<organism evidence="3 4">
    <name type="scientific">Salix viminalis</name>
    <name type="common">Common osier</name>
    <name type="synonym">Basket willow</name>
    <dbReference type="NCBI Taxonomy" id="40686"/>
    <lineage>
        <taxon>Eukaryota</taxon>
        <taxon>Viridiplantae</taxon>
        <taxon>Streptophyta</taxon>
        <taxon>Embryophyta</taxon>
        <taxon>Tracheophyta</taxon>
        <taxon>Spermatophyta</taxon>
        <taxon>Magnoliopsida</taxon>
        <taxon>eudicotyledons</taxon>
        <taxon>Gunneridae</taxon>
        <taxon>Pentapetalae</taxon>
        <taxon>rosids</taxon>
        <taxon>fabids</taxon>
        <taxon>Malpighiales</taxon>
        <taxon>Salicaceae</taxon>
        <taxon>Saliceae</taxon>
        <taxon>Salix</taxon>
    </lineage>
</organism>